<protein>
    <recommendedName>
        <fullName evidence="4">Subversion of eukaryotic traffic protein A</fullName>
    </recommendedName>
</protein>
<dbReference type="KEGG" id="gai:IMCC3135_07545"/>
<dbReference type="SUPFAM" id="SSF53448">
    <property type="entry name" value="Nucleotide-diphospho-sugar transferases"/>
    <property type="match status" value="1"/>
</dbReference>
<dbReference type="GO" id="GO:0000030">
    <property type="term" value="F:mannosyltransferase activity"/>
    <property type="evidence" value="ECO:0007669"/>
    <property type="project" value="TreeGrafter"/>
</dbReference>
<dbReference type="RefSeq" id="WP_088917029.1">
    <property type="nucleotide sequence ID" value="NZ_CP018632.1"/>
</dbReference>
<dbReference type="PANTHER" id="PTHR32385:SF15">
    <property type="entry name" value="INOSITOL PHOSPHOCERAMIDE MANNOSYLTRANSFERASE 1"/>
    <property type="match status" value="1"/>
</dbReference>
<organism evidence="2 3">
    <name type="scientific">Granulosicoccus antarcticus IMCC3135</name>
    <dbReference type="NCBI Taxonomy" id="1192854"/>
    <lineage>
        <taxon>Bacteria</taxon>
        <taxon>Pseudomonadati</taxon>
        <taxon>Pseudomonadota</taxon>
        <taxon>Gammaproteobacteria</taxon>
        <taxon>Chromatiales</taxon>
        <taxon>Granulosicoccaceae</taxon>
        <taxon>Granulosicoccus</taxon>
    </lineage>
</organism>
<keyword evidence="1" id="KW-0808">Transferase</keyword>
<dbReference type="Gene3D" id="3.90.550.20">
    <property type="match status" value="1"/>
</dbReference>
<dbReference type="Pfam" id="PF04488">
    <property type="entry name" value="Gly_transf_sug"/>
    <property type="match status" value="1"/>
</dbReference>
<evidence type="ECO:0000256" key="1">
    <source>
        <dbReference type="ARBA" id="ARBA00022679"/>
    </source>
</evidence>
<dbReference type="GO" id="GO:0016020">
    <property type="term" value="C:membrane"/>
    <property type="evidence" value="ECO:0007669"/>
    <property type="project" value="GOC"/>
</dbReference>
<evidence type="ECO:0000313" key="2">
    <source>
        <dbReference type="EMBL" id="ASJ71614.1"/>
    </source>
</evidence>
<dbReference type="Proteomes" id="UP000250079">
    <property type="component" value="Chromosome"/>
</dbReference>
<evidence type="ECO:0000313" key="3">
    <source>
        <dbReference type="Proteomes" id="UP000250079"/>
    </source>
</evidence>
<accession>A0A2Z2NWS7</accession>
<sequence>MSQAKFKSELLTEIVQFWDNDAPEEVAALLDSVQLGNPECGYSFFNDDSAGEFITRHYGAEVRSLYNQSVLPAMRCDLFRYCYLAKHGGFYIDADYGSRISVAEWVSRGHQGIFYERPKGICNSAIYIRDAEDPLMHLVLENALDNVRKRTSKSVWDMTGPAVLQRLYADPKTRPLFDNFWLVHEDEFKEHFELGETLNYKSTDAHWFVAKHKGIDPFKD</sequence>
<dbReference type="EMBL" id="CP018632">
    <property type="protein sequence ID" value="ASJ71614.1"/>
    <property type="molecule type" value="Genomic_DNA"/>
</dbReference>
<dbReference type="InterPro" id="IPR007577">
    <property type="entry name" value="GlycoTrfase_DXD_sugar-bd_CS"/>
</dbReference>
<dbReference type="GO" id="GO:0051999">
    <property type="term" value="P:mannosyl-inositol phosphorylceramide biosynthetic process"/>
    <property type="evidence" value="ECO:0007669"/>
    <property type="project" value="TreeGrafter"/>
</dbReference>
<dbReference type="AlphaFoldDB" id="A0A2Z2NWS7"/>
<keyword evidence="3" id="KW-1185">Reference proteome</keyword>
<name>A0A2Z2NWS7_9GAMM</name>
<reference evidence="2 3" key="1">
    <citation type="submission" date="2016-12" db="EMBL/GenBank/DDBJ databases">
        <authorList>
            <person name="Song W.-J."/>
            <person name="Kurnit D.M."/>
        </authorList>
    </citation>
    <scope>NUCLEOTIDE SEQUENCE [LARGE SCALE GENOMIC DNA]</scope>
    <source>
        <strain evidence="2 3">IMCC3135</strain>
    </source>
</reference>
<dbReference type="InterPro" id="IPR051706">
    <property type="entry name" value="Glycosyltransferase_domain"/>
</dbReference>
<evidence type="ECO:0008006" key="4">
    <source>
        <dbReference type="Google" id="ProtNLM"/>
    </source>
</evidence>
<proteinExistence type="predicted"/>
<dbReference type="OrthoDB" id="146908at2"/>
<dbReference type="InterPro" id="IPR029044">
    <property type="entry name" value="Nucleotide-diphossugar_trans"/>
</dbReference>
<dbReference type="PANTHER" id="PTHR32385">
    <property type="entry name" value="MANNOSYL PHOSPHORYLINOSITOL CERAMIDE SYNTHASE"/>
    <property type="match status" value="1"/>
</dbReference>
<gene>
    <name evidence="2" type="ORF">IMCC3135_07545</name>
</gene>